<dbReference type="RefSeq" id="WP_280937343.1">
    <property type="nucleotide sequence ID" value="NZ_CP123759.1"/>
</dbReference>
<dbReference type="Gene3D" id="1.20.1740.10">
    <property type="entry name" value="Amino acid/polyamine transporter I"/>
    <property type="match status" value="1"/>
</dbReference>
<dbReference type="PROSITE" id="PS00218">
    <property type="entry name" value="AMINO_ACID_PERMEASE_1"/>
    <property type="match status" value="1"/>
</dbReference>
<evidence type="ECO:0000256" key="3">
    <source>
        <dbReference type="ARBA" id="ARBA00022475"/>
    </source>
</evidence>
<evidence type="ECO:0000313" key="10">
    <source>
        <dbReference type="EMBL" id="WGO82636.1"/>
    </source>
</evidence>
<sequence>MNDKPLSSTVNIDQGQLKRGLQNRHIQLIAIGGAIGTGLFMGSGKAISLAGPSLIIIYLIIGFVLFFVMRAMGELLLSNLKYKSFSDFCAELLGPWAGFFVGWTYWFCWVITAIAEIVAITAYIGYWAPDFPPWLTSLLCILMLLTLNLVSVSLFGETEFWFAIIKIIAIIFLILIGLVLVIIGFKTPSGHIASFSHLWNDGIFPMGINGFFAGFQLAIFSFVGIEIVGATAAETRDPNRVLPKAINAIPFRFIAFYVLSLVVIMSVTPWREIAADKSPFVELFVLIGVPAAASIVNFVVLTSAASSTNSGVFSTSRMLFGLAKEANAPRQFSQLSNKSVPVKGLYFTCCCLSLAVVLIYFIPDVMRVFVLITTVAAILFMFIWSMILCAYLAYRKKQPDRHQTSIYKMPAGIFMSWVCLLFFVFVLILLTFEPDTRQALLAVPVWFVMLFIGYKIAKKGKSAAN</sequence>
<dbReference type="PIRSF" id="PIRSF006060">
    <property type="entry name" value="AA_transporter"/>
    <property type="match status" value="1"/>
</dbReference>
<keyword evidence="2" id="KW-0813">Transport</keyword>
<keyword evidence="11" id="KW-1185">Reference proteome</keyword>
<keyword evidence="7 8" id="KW-0472">Membrane</keyword>
<evidence type="ECO:0000256" key="6">
    <source>
        <dbReference type="ARBA" id="ARBA00022989"/>
    </source>
</evidence>
<comment type="subcellular location">
    <subcellularLocation>
        <location evidence="1">Cell membrane</location>
        <topology evidence="1">Multi-pass membrane protein</topology>
    </subcellularLocation>
</comment>
<feature type="transmembrane region" description="Helical" evidence="8">
    <location>
        <begin position="344"/>
        <end position="362"/>
    </location>
</feature>
<keyword evidence="4 8" id="KW-0812">Transmembrane</keyword>
<feature type="transmembrane region" description="Helical" evidence="8">
    <location>
        <begin position="160"/>
        <end position="185"/>
    </location>
</feature>
<keyword evidence="3" id="KW-1003">Cell membrane</keyword>
<dbReference type="PANTHER" id="PTHR43495:SF2">
    <property type="entry name" value="D-SERINE_D-ALANINE_GLYCINE TRANSPORTER"/>
    <property type="match status" value="1"/>
</dbReference>
<accession>A0ABY8NZG3</accession>
<dbReference type="Proteomes" id="UP001231859">
    <property type="component" value="Chromosome"/>
</dbReference>
<feature type="transmembrane region" description="Helical" evidence="8">
    <location>
        <begin position="54"/>
        <end position="73"/>
    </location>
</feature>
<feature type="transmembrane region" description="Helical" evidence="8">
    <location>
        <begin position="280"/>
        <end position="300"/>
    </location>
</feature>
<evidence type="ECO:0000259" key="9">
    <source>
        <dbReference type="Pfam" id="PF00324"/>
    </source>
</evidence>
<evidence type="ECO:0000256" key="2">
    <source>
        <dbReference type="ARBA" id="ARBA00022448"/>
    </source>
</evidence>
<proteinExistence type="predicted"/>
<dbReference type="InterPro" id="IPR004841">
    <property type="entry name" value="AA-permease/SLC12A_dom"/>
</dbReference>
<organism evidence="10 11">
    <name type="scientific">Arsenophonus apicola</name>
    <dbReference type="NCBI Taxonomy" id="2879119"/>
    <lineage>
        <taxon>Bacteria</taxon>
        <taxon>Pseudomonadati</taxon>
        <taxon>Pseudomonadota</taxon>
        <taxon>Gammaproteobacteria</taxon>
        <taxon>Enterobacterales</taxon>
        <taxon>Morganellaceae</taxon>
        <taxon>Arsenophonus</taxon>
    </lineage>
</organism>
<evidence type="ECO:0000256" key="4">
    <source>
        <dbReference type="ARBA" id="ARBA00022692"/>
    </source>
</evidence>
<feature type="transmembrane region" description="Helical" evidence="8">
    <location>
        <begin position="438"/>
        <end position="457"/>
    </location>
</feature>
<evidence type="ECO:0000313" key="11">
    <source>
        <dbReference type="Proteomes" id="UP001231859"/>
    </source>
</evidence>
<dbReference type="NCBIfam" id="NF008272">
    <property type="entry name" value="PRK11049.1"/>
    <property type="match status" value="1"/>
</dbReference>
<evidence type="ECO:0000256" key="8">
    <source>
        <dbReference type="SAM" id="Phobius"/>
    </source>
</evidence>
<dbReference type="EMBL" id="CP123759">
    <property type="protein sequence ID" value="WGO82636.1"/>
    <property type="molecule type" value="Genomic_DNA"/>
</dbReference>
<reference evidence="10 11" key="1">
    <citation type="submission" date="2023-04" db="EMBL/GenBank/DDBJ databases">
        <title>Genome dynamics across the evolutionary transition to endosymbiosis.</title>
        <authorList>
            <person name="Siozios S."/>
            <person name="Nadal-Jimenez P."/>
            <person name="Azagi T."/>
            <person name="Sprong H."/>
            <person name="Frost C.L."/>
            <person name="Parratt S.R."/>
            <person name="Taylor G."/>
            <person name="Brettell L."/>
            <person name="Lew K.C."/>
            <person name="Croft L."/>
            <person name="King K.C."/>
            <person name="Brockhurst M.A."/>
            <person name="Hypsa V."/>
            <person name="Novakova E."/>
            <person name="Darby A.C."/>
            <person name="Hurst G.D.D."/>
        </authorList>
    </citation>
    <scope>NUCLEOTIDE SEQUENCE [LARGE SCALE GENOMIC DNA]</scope>
    <source>
        <strain evidence="11">aApi_AU</strain>
    </source>
</reference>
<feature type="transmembrane region" description="Helical" evidence="8">
    <location>
        <begin position="103"/>
        <end position="127"/>
    </location>
</feature>
<feature type="transmembrane region" description="Helical" evidence="8">
    <location>
        <begin position="368"/>
        <end position="394"/>
    </location>
</feature>
<feature type="transmembrane region" description="Helical" evidence="8">
    <location>
        <begin position="249"/>
        <end position="268"/>
    </location>
</feature>
<feature type="domain" description="Amino acid permease/ SLC12A" evidence="9">
    <location>
        <begin position="25"/>
        <end position="461"/>
    </location>
</feature>
<dbReference type="PANTHER" id="PTHR43495">
    <property type="entry name" value="GABA PERMEASE"/>
    <property type="match status" value="1"/>
</dbReference>
<feature type="transmembrane region" description="Helical" evidence="8">
    <location>
        <begin position="134"/>
        <end position="154"/>
    </location>
</feature>
<evidence type="ECO:0000256" key="7">
    <source>
        <dbReference type="ARBA" id="ARBA00023136"/>
    </source>
</evidence>
<dbReference type="Pfam" id="PF00324">
    <property type="entry name" value="AA_permease"/>
    <property type="match status" value="1"/>
</dbReference>
<protein>
    <submittedName>
        <fullName evidence="10">D-serine/D-alanine/glycine transporter</fullName>
    </submittedName>
</protein>
<name>A0ABY8NZG3_9GAMM</name>
<gene>
    <name evidence="10" type="primary">cycA</name>
    <name evidence="10" type="synonym">dagA</name>
    <name evidence="10" type="ORF">QG404_09615</name>
</gene>
<feature type="transmembrane region" description="Helical" evidence="8">
    <location>
        <begin position="206"/>
        <end position="229"/>
    </location>
</feature>
<evidence type="ECO:0000256" key="5">
    <source>
        <dbReference type="ARBA" id="ARBA00022970"/>
    </source>
</evidence>
<feature type="transmembrane region" description="Helical" evidence="8">
    <location>
        <begin position="406"/>
        <end position="432"/>
    </location>
</feature>
<dbReference type="InterPro" id="IPR004840">
    <property type="entry name" value="Amino_acid_permease_CS"/>
</dbReference>
<feature type="transmembrane region" description="Helical" evidence="8">
    <location>
        <begin position="25"/>
        <end position="42"/>
    </location>
</feature>
<evidence type="ECO:0000256" key="1">
    <source>
        <dbReference type="ARBA" id="ARBA00004651"/>
    </source>
</evidence>
<keyword evidence="5" id="KW-0029">Amino-acid transport</keyword>
<keyword evidence="6 8" id="KW-1133">Transmembrane helix</keyword>